<dbReference type="eggNOG" id="COG1522">
    <property type="taxonomic scope" value="Bacteria"/>
</dbReference>
<evidence type="ECO:0000313" key="3">
    <source>
        <dbReference type="Proteomes" id="UP000003240"/>
    </source>
</evidence>
<protein>
    <submittedName>
        <fullName evidence="2">Transcriptional regulator</fullName>
    </submittedName>
</protein>
<sequence>MMRELLELLEKDHTLTAEHLSRMLGRPKEEIEREITRLEQEKIIVKYQTIINWEKADADMVTAIIDVKITPQREVGFDALAERIYRFPEVRNLYLMSGAYDLSVMVQGKSLKEVARFVATKLATIEGVISTTTHFMLKCYKEEGVIIDDKEEDRRLAVTP</sequence>
<dbReference type="PANTHER" id="PTHR30154:SF34">
    <property type="entry name" value="TRANSCRIPTIONAL REGULATOR AZLB"/>
    <property type="match status" value="1"/>
</dbReference>
<reference evidence="2 3" key="1">
    <citation type="journal article" date="2011" name="EMBO J.">
        <title>Structural diversity of bacterial flagellar motors.</title>
        <authorList>
            <person name="Chen S."/>
            <person name="Beeby M."/>
            <person name="Murphy G.E."/>
            <person name="Leadbetter J.R."/>
            <person name="Hendrixson D.R."/>
            <person name="Briegel A."/>
            <person name="Li Z."/>
            <person name="Shi J."/>
            <person name="Tocheva E.I."/>
            <person name="Muller A."/>
            <person name="Dobro M.J."/>
            <person name="Jensen G.J."/>
        </authorList>
    </citation>
    <scope>NUCLEOTIDE SEQUENCE [LARGE SCALE GENOMIC DNA]</scope>
    <source>
        <strain evidence="2 3">DSM 6540</strain>
    </source>
</reference>
<comment type="caution">
    <text evidence="2">The sequence shown here is derived from an EMBL/GenBank/DDBJ whole genome shotgun (WGS) entry which is preliminary data.</text>
</comment>
<name>F7NEV5_9FIRM</name>
<dbReference type="InterPro" id="IPR019888">
    <property type="entry name" value="Tscrpt_reg_AsnC-like"/>
</dbReference>
<dbReference type="Gene3D" id="1.10.10.10">
    <property type="entry name" value="Winged helix-like DNA-binding domain superfamily/Winged helix DNA-binding domain"/>
    <property type="match status" value="1"/>
</dbReference>
<dbReference type="Gene3D" id="3.30.70.920">
    <property type="match status" value="1"/>
</dbReference>
<dbReference type="GO" id="GO:0005829">
    <property type="term" value="C:cytosol"/>
    <property type="evidence" value="ECO:0007669"/>
    <property type="project" value="TreeGrafter"/>
</dbReference>
<feature type="domain" description="Transcription regulator AsnC/Lrp ligand binding" evidence="1">
    <location>
        <begin position="66"/>
        <end position="138"/>
    </location>
</feature>
<accession>F7NEV5</accession>
<dbReference type="InterPro" id="IPR011008">
    <property type="entry name" value="Dimeric_a/b-barrel"/>
</dbReference>
<dbReference type="EMBL" id="AFGF01000017">
    <property type="protein sequence ID" value="EGO65516.1"/>
    <property type="molecule type" value="Genomic_DNA"/>
</dbReference>
<dbReference type="SUPFAM" id="SSF46785">
    <property type="entry name" value="Winged helix' DNA-binding domain"/>
    <property type="match status" value="1"/>
</dbReference>
<dbReference type="AlphaFoldDB" id="F7NEV5"/>
<keyword evidence="3" id="KW-1185">Reference proteome</keyword>
<evidence type="ECO:0000259" key="1">
    <source>
        <dbReference type="Pfam" id="PF01037"/>
    </source>
</evidence>
<dbReference type="Proteomes" id="UP000003240">
    <property type="component" value="Unassembled WGS sequence"/>
</dbReference>
<dbReference type="STRING" id="1009370.ALO_02861"/>
<dbReference type="GO" id="GO:0043200">
    <property type="term" value="P:response to amino acid"/>
    <property type="evidence" value="ECO:0007669"/>
    <property type="project" value="TreeGrafter"/>
</dbReference>
<dbReference type="GO" id="GO:0043565">
    <property type="term" value="F:sequence-specific DNA binding"/>
    <property type="evidence" value="ECO:0007669"/>
    <property type="project" value="TreeGrafter"/>
</dbReference>
<dbReference type="SMART" id="SM00344">
    <property type="entry name" value="HTH_ASNC"/>
    <property type="match status" value="1"/>
</dbReference>
<dbReference type="PANTHER" id="PTHR30154">
    <property type="entry name" value="LEUCINE-RESPONSIVE REGULATORY PROTEIN"/>
    <property type="match status" value="1"/>
</dbReference>
<dbReference type="Pfam" id="PF01037">
    <property type="entry name" value="AsnC_trans_reg"/>
    <property type="match status" value="1"/>
</dbReference>
<dbReference type="InterPro" id="IPR019887">
    <property type="entry name" value="Tscrpt_reg_AsnC/Lrp_C"/>
</dbReference>
<gene>
    <name evidence="2" type="ORF">ALO_02861</name>
</gene>
<dbReference type="InterPro" id="IPR036388">
    <property type="entry name" value="WH-like_DNA-bd_sf"/>
</dbReference>
<organism evidence="2 3">
    <name type="scientific">Acetonema longum DSM 6540</name>
    <dbReference type="NCBI Taxonomy" id="1009370"/>
    <lineage>
        <taxon>Bacteria</taxon>
        <taxon>Bacillati</taxon>
        <taxon>Bacillota</taxon>
        <taxon>Negativicutes</taxon>
        <taxon>Acetonemataceae</taxon>
        <taxon>Acetonema</taxon>
    </lineage>
</organism>
<dbReference type="InterPro" id="IPR036390">
    <property type="entry name" value="WH_DNA-bd_sf"/>
</dbReference>
<dbReference type="SUPFAM" id="SSF54909">
    <property type="entry name" value="Dimeric alpha+beta barrel"/>
    <property type="match status" value="1"/>
</dbReference>
<evidence type="ECO:0000313" key="2">
    <source>
        <dbReference type="EMBL" id="EGO65516.1"/>
    </source>
</evidence>
<proteinExistence type="predicted"/>